<dbReference type="InterPro" id="IPR050182">
    <property type="entry name" value="Cytochrome_P450_fam2"/>
</dbReference>
<evidence type="ECO:0000313" key="11">
    <source>
        <dbReference type="Proteomes" id="UP000289886"/>
    </source>
</evidence>
<keyword evidence="9" id="KW-1133">Transmembrane helix</keyword>
<dbReference type="GO" id="GO:0016020">
    <property type="term" value="C:membrane"/>
    <property type="evidence" value="ECO:0007669"/>
    <property type="project" value="UniProtKB-SubCell"/>
</dbReference>
<feature type="transmembrane region" description="Helical" evidence="9">
    <location>
        <begin position="348"/>
        <end position="375"/>
    </location>
</feature>
<gene>
    <name evidence="10" type="ORF">EOD39_5486</name>
</gene>
<dbReference type="Pfam" id="PF00067">
    <property type="entry name" value="p450"/>
    <property type="match status" value="1"/>
</dbReference>
<evidence type="ECO:0000256" key="5">
    <source>
        <dbReference type="ARBA" id="ARBA00023002"/>
    </source>
</evidence>
<keyword evidence="9" id="KW-0812">Transmembrane</keyword>
<dbReference type="Proteomes" id="UP000289886">
    <property type="component" value="Unassembled WGS sequence"/>
</dbReference>
<dbReference type="InterPro" id="IPR001128">
    <property type="entry name" value="Cyt_P450"/>
</dbReference>
<dbReference type="PANTHER" id="PTHR24300:SF177">
    <property type="entry name" value="CYTOCHROME P450 2J2"/>
    <property type="match status" value="1"/>
</dbReference>
<reference evidence="10 11" key="1">
    <citation type="submission" date="2019-01" db="EMBL/GenBank/DDBJ databases">
        <title>Draft Genome and Complete Hox-Cluster Characterization of the Sterlet Sturgeon (Acipenser ruthenus).</title>
        <authorList>
            <person name="Wei Q."/>
        </authorList>
    </citation>
    <scope>NUCLEOTIDE SEQUENCE [LARGE SCALE GENOMIC DNA]</scope>
    <source>
        <strain evidence="10">WHYD16114868_AA</strain>
        <tissue evidence="10">Blood</tissue>
    </source>
</reference>
<evidence type="ECO:0000313" key="10">
    <source>
        <dbReference type="EMBL" id="RXM33342.1"/>
    </source>
</evidence>
<keyword evidence="7" id="KW-0503">Monooxygenase</keyword>
<evidence type="ECO:0000256" key="4">
    <source>
        <dbReference type="ARBA" id="ARBA00022723"/>
    </source>
</evidence>
<name>A0A444UDU0_ACIRT</name>
<comment type="subcellular location">
    <subcellularLocation>
        <location evidence="2">Membrane</location>
    </subcellularLocation>
</comment>
<dbReference type="EMBL" id="SCEB01214759">
    <property type="protein sequence ID" value="RXM33342.1"/>
    <property type="molecule type" value="Genomic_DNA"/>
</dbReference>
<comment type="caution">
    <text evidence="10">The sequence shown here is derived from an EMBL/GenBank/DDBJ whole genome shotgun (WGS) entry which is preliminary data.</text>
</comment>
<keyword evidence="6" id="KW-0408">Iron</keyword>
<dbReference type="InterPro" id="IPR036396">
    <property type="entry name" value="Cyt_P450_sf"/>
</dbReference>
<dbReference type="FunFam" id="1.10.630.10:FF:000004">
    <property type="entry name" value="cytochrome P450 2D15 isoform X1"/>
    <property type="match status" value="1"/>
</dbReference>
<keyword evidence="11" id="KW-1185">Reference proteome</keyword>
<proteinExistence type="inferred from homology"/>
<dbReference type="InterPro" id="IPR002401">
    <property type="entry name" value="Cyt_P450_E_grp-I"/>
</dbReference>
<keyword evidence="4" id="KW-0479">Metal-binding</keyword>
<dbReference type="AlphaFoldDB" id="A0A444UDU0"/>
<sequence>MTKLAEDYGEVYSLRLGWSKTVVVNGYKMVKEALVNQAEAFSERPLTPVFHRLNKGQGLILSSGHMWKRQRRFAFTTLKNFGVGKKTLESTILEEIRHLQETIEEEQGRPYDPHFTFNNAVSNIICSVVLGRRFEYSDVHFQEILHLMFEGLYLQGTIWGQLYDAFPAVMRLIPGRHQTLFSNIGKVADFLREEIRQHRQDWDPSAPRDYIDCYLREMEKSKDDALAGFCEENLCYTTLDLFGAGTETTSTTLRWALLYMIKYLQIQEKVQAEIDSVIGQARQPSMEDKPNMPYTDAVIHEVQRMGNIVPLNLPRKTTKDTTLGRYFIPKVVDYLYDMPLFLSLVLRGLFTMGGLVWIFCLRIAVCCCGAVVSLSSPLCVIPEPLCGVLGAVDDLMVVFLLLICMININQQIGPERANIANSTVQGVLTDSL</sequence>
<dbReference type="GO" id="GO:0005506">
    <property type="term" value="F:iron ion binding"/>
    <property type="evidence" value="ECO:0007669"/>
    <property type="project" value="InterPro"/>
</dbReference>
<evidence type="ECO:0000256" key="6">
    <source>
        <dbReference type="ARBA" id="ARBA00023004"/>
    </source>
</evidence>
<organism evidence="10 11">
    <name type="scientific">Acipenser ruthenus</name>
    <name type="common">Sterlet sturgeon</name>
    <dbReference type="NCBI Taxonomy" id="7906"/>
    <lineage>
        <taxon>Eukaryota</taxon>
        <taxon>Metazoa</taxon>
        <taxon>Chordata</taxon>
        <taxon>Craniata</taxon>
        <taxon>Vertebrata</taxon>
        <taxon>Euteleostomi</taxon>
        <taxon>Actinopterygii</taxon>
        <taxon>Chondrostei</taxon>
        <taxon>Acipenseriformes</taxon>
        <taxon>Acipenseridae</taxon>
        <taxon>Acipenser</taxon>
    </lineage>
</organism>
<dbReference type="PRINTS" id="PR00385">
    <property type="entry name" value="P450"/>
</dbReference>
<dbReference type="GO" id="GO:0020037">
    <property type="term" value="F:heme binding"/>
    <property type="evidence" value="ECO:0007669"/>
    <property type="project" value="InterPro"/>
</dbReference>
<dbReference type="PANTHER" id="PTHR24300">
    <property type="entry name" value="CYTOCHROME P450 508A4-RELATED"/>
    <property type="match status" value="1"/>
</dbReference>
<dbReference type="Gene3D" id="1.10.630.10">
    <property type="entry name" value="Cytochrome P450"/>
    <property type="match status" value="1"/>
</dbReference>
<dbReference type="GO" id="GO:0006082">
    <property type="term" value="P:organic acid metabolic process"/>
    <property type="evidence" value="ECO:0007669"/>
    <property type="project" value="TreeGrafter"/>
</dbReference>
<evidence type="ECO:0000256" key="8">
    <source>
        <dbReference type="ARBA" id="ARBA00023136"/>
    </source>
</evidence>
<evidence type="ECO:0000256" key="7">
    <source>
        <dbReference type="ARBA" id="ARBA00023033"/>
    </source>
</evidence>
<protein>
    <submittedName>
        <fullName evidence="10">Cytochrome P450 2J2</fullName>
    </submittedName>
</protein>
<dbReference type="GO" id="GO:0016712">
    <property type="term" value="F:oxidoreductase activity, acting on paired donors, with incorporation or reduction of molecular oxygen, reduced flavin or flavoprotein as one donor, and incorporation of one atom of oxygen"/>
    <property type="evidence" value="ECO:0007669"/>
    <property type="project" value="TreeGrafter"/>
</dbReference>
<evidence type="ECO:0000256" key="1">
    <source>
        <dbReference type="ARBA" id="ARBA00001971"/>
    </source>
</evidence>
<keyword evidence="5" id="KW-0560">Oxidoreductase</keyword>
<evidence type="ECO:0000256" key="3">
    <source>
        <dbReference type="ARBA" id="ARBA00010617"/>
    </source>
</evidence>
<evidence type="ECO:0000256" key="9">
    <source>
        <dbReference type="SAM" id="Phobius"/>
    </source>
</evidence>
<accession>A0A444UDU0</accession>
<comment type="cofactor">
    <cofactor evidence="1">
        <name>heme</name>
        <dbReference type="ChEBI" id="CHEBI:30413"/>
    </cofactor>
</comment>
<dbReference type="GO" id="GO:0005737">
    <property type="term" value="C:cytoplasm"/>
    <property type="evidence" value="ECO:0007669"/>
    <property type="project" value="TreeGrafter"/>
</dbReference>
<dbReference type="SUPFAM" id="SSF48264">
    <property type="entry name" value="Cytochrome P450"/>
    <property type="match status" value="1"/>
</dbReference>
<comment type="similarity">
    <text evidence="3">Belongs to the cytochrome P450 family.</text>
</comment>
<dbReference type="PRINTS" id="PR00463">
    <property type="entry name" value="EP450I"/>
</dbReference>
<keyword evidence="8 9" id="KW-0472">Membrane</keyword>
<evidence type="ECO:0000256" key="2">
    <source>
        <dbReference type="ARBA" id="ARBA00004370"/>
    </source>
</evidence>
<dbReference type="GO" id="GO:0006805">
    <property type="term" value="P:xenobiotic metabolic process"/>
    <property type="evidence" value="ECO:0007669"/>
    <property type="project" value="TreeGrafter"/>
</dbReference>